<reference evidence="2 3" key="1">
    <citation type="submission" date="2017-11" db="EMBL/GenBank/DDBJ databases">
        <title>Genome-resolved metagenomics identifies genetic mobility, metabolic interactions, and unexpected diversity in perchlorate-reducing communities.</title>
        <authorList>
            <person name="Barnum T.P."/>
            <person name="Figueroa I.A."/>
            <person name="Carlstrom C.I."/>
            <person name="Lucas L.N."/>
            <person name="Engelbrektson A.L."/>
            <person name="Coates J.D."/>
        </authorList>
    </citation>
    <scope>NUCLEOTIDE SEQUENCE [LARGE SCALE GENOMIC DNA]</scope>
    <source>
        <strain evidence="2">BM706</strain>
    </source>
</reference>
<comment type="caution">
    <text evidence="2">The sequence shown here is derived from an EMBL/GenBank/DDBJ whole genome shotgun (WGS) entry which is preliminary data.</text>
</comment>
<feature type="transmembrane region" description="Helical" evidence="1">
    <location>
        <begin position="32"/>
        <end position="57"/>
    </location>
</feature>
<keyword evidence="1" id="KW-0472">Membrane</keyword>
<keyword evidence="1" id="KW-1133">Transmembrane helix</keyword>
<accession>A0A2N5Z9Q5</accession>
<keyword evidence="1" id="KW-0812">Transmembrane</keyword>
<evidence type="ECO:0000256" key="1">
    <source>
        <dbReference type="SAM" id="Phobius"/>
    </source>
</evidence>
<dbReference type="Proteomes" id="UP000234857">
    <property type="component" value="Unassembled WGS sequence"/>
</dbReference>
<organism evidence="2 3">
    <name type="scientific">Muiribacterium halophilum</name>
    <dbReference type="NCBI Taxonomy" id="2053465"/>
    <lineage>
        <taxon>Bacteria</taxon>
        <taxon>Candidatus Muiribacteriota</taxon>
        <taxon>Candidatus Muiribacteriia</taxon>
        <taxon>Candidatus Muiribacteriales</taxon>
        <taxon>Candidatus Muiribacteriaceae</taxon>
        <taxon>Candidatus Muiribacterium</taxon>
    </lineage>
</organism>
<name>A0A2N5Z9Q5_MUIH1</name>
<evidence type="ECO:0000313" key="2">
    <source>
        <dbReference type="EMBL" id="PLX15387.1"/>
    </source>
</evidence>
<feature type="transmembrane region" description="Helical" evidence="1">
    <location>
        <begin position="92"/>
        <end position="110"/>
    </location>
</feature>
<sequence length="118" mass="13595">MYKNFFILILLPIISVLIFSLVYSIIKGDFLFIPVILYKGLFAFGLIYITLGVFYNLSIYKLSFGKEKGKSLEGNIDIPEKLLEKEEVLNRVYLFFFSGIIFLICSYISLKGFDAYVS</sequence>
<protein>
    <submittedName>
        <fullName evidence="2">Uncharacterized protein</fullName>
    </submittedName>
</protein>
<gene>
    <name evidence="2" type="ORF">C0601_13105</name>
</gene>
<feature type="transmembrane region" description="Helical" evidence="1">
    <location>
        <begin position="5"/>
        <end position="26"/>
    </location>
</feature>
<dbReference type="EMBL" id="PKTG01000140">
    <property type="protein sequence ID" value="PLX15387.1"/>
    <property type="molecule type" value="Genomic_DNA"/>
</dbReference>
<dbReference type="AlphaFoldDB" id="A0A2N5Z9Q5"/>
<proteinExistence type="predicted"/>
<evidence type="ECO:0000313" key="3">
    <source>
        <dbReference type="Proteomes" id="UP000234857"/>
    </source>
</evidence>